<dbReference type="InterPro" id="IPR039425">
    <property type="entry name" value="RNA_pol_sigma-70-like"/>
</dbReference>
<evidence type="ECO:0000256" key="4">
    <source>
        <dbReference type="ARBA" id="ARBA00023125"/>
    </source>
</evidence>
<accession>A0ABT1RZX4</accession>
<gene>
    <name evidence="8" type="ORF">NE695_09460</name>
</gene>
<dbReference type="RefSeq" id="WP_066867229.1">
    <property type="nucleotide sequence ID" value="NZ_CABKVV010000014.1"/>
</dbReference>
<keyword evidence="3" id="KW-0731">Sigma factor</keyword>
<evidence type="ECO:0000313" key="8">
    <source>
        <dbReference type="EMBL" id="MCQ4840140.1"/>
    </source>
</evidence>
<evidence type="ECO:0000256" key="2">
    <source>
        <dbReference type="ARBA" id="ARBA00023015"/>
    </source>
</evidence>
<sequence length="185" mass="22090">MKDSQIVELYWNRDERAIRETSTRYGRYCYAIADNILHDPEDAEECVNDTWMRAWNAMPPQRPGRLRMFLAKITRNLSFDRFQARRAQKRGGGEMPLVLEELEECLPSRDDVEGEVQARELERAVSEFLRVLPERECSVFLRRYFFVEPVSQIGRRYGLKEGHVLVILSRTRQKLREFLRKEEYV</sequence>
<name>A0ABT1RZX4_9FIRM</name>
<dbReference type="InterPro" id="IPR007627">
    <property type="entry name" value="RNA_pol_sigma70_r2"/>
</dbReference>
<comment type="similarity">
    <text evidence="1">Belongs to the sigma-70 factor family. ECF subfamily.</text>
</comment>
<dbReference type="InterPro" id="IPR013324">
    <property type="entry name" value="RNA_pol_sigma_r3/r4-like"/>
</dbReference>
<keyword evidence="9" id="KW-1185">Reference proteome</keyword>
<dbReference type="InterPro" id="IPR007630">
    <property type="entry name" value="RNA_pol_sigma70_r4"/>
</dbReference>
<dbReference type="InterPro" id="IPR036388">
    <property type="entry name" value="WH-like_DNA-bd_sf"/>
</dbReference>
<proteinExistence type="inferred from homology"/>
<keyword evidence="4" id="KW-0238">DNA-binding</keyword>
<dbReference type="NCBIfam" id="TIGR02937">
    <property type="entry name" value="sigma70-ECF"/>
    <property type="match status" value="1"/>
</dbReference>
<evidence type="ECO:0000259" key="7">
    <source>
        <dbReference type="Pfam" id="PF04545"/>
    </source>
</evidence>
<dbReference type="InterPro" id="IPR014284">
    <property type="entry name" value="RNA_pol_sigma-70_dom"/>
</dbReference>
<protein>
    <submittedName>
        <fullName evidence="8">Sigma-70 family RNA polymerase sigma factor</fullName>
    </submittedName>
</protein>
<dbReference type="GeneID" id="90533821"/>
<dbReference type="Pfam" id="PF04545">
    <property type="entry name" value="Sigma70_r4"/>
    <property type="match status" value="1"/>
</dbReference>
<dbReference type="InterPro" id="IPR013325">
    <property type="entry name" value="RNA_pol_sigma_r2"/>
</dbReference>
<evidence type="ECO:0000313" key="9">
    <source>
        <dbReference type="Proteomes" id="UP001524473"/>
    </source>
</evidence>
<dbReference type="SUPFAM" id="SSF88946">
    <property type="entry name" value="Sigma2 domain of RNA polymerase sigma factors"/>
    <property type="match status" value="1"/>
</dbReference>
<dbReference type="Gene3D" id="1.10.10.10">
    <property type="entry name" value="Winged helix-like DNA-binding domain superfamily/Winged helix DNA-binding domain"/>
    <property type="match status" value="1"/>
</dbReference>
<dbReference type="Proteomes" id="UP001524473">
    <property type="component" value="Unassembled WGS sequence"/>
</dbReference>
<evidence type="ECO:0000259" key="6">
    <source>
        <dbReference type="Pfam" id="PF04542"/>
    </source>
</evidence>
<dbReference type="Gene3D" id="1.10.1740.10">
    <property type="match status" value="1"/>
</dbReference>
<evidence type="ECO:0000256" key="1">
    <source>
        <dbReference type="ARBA" id="ARBA00010641"/>
    </source>
</evidence>
<feature type="domain" description="RNA polymerase sigma-70 region 2" evidence="6">
    <location>
        <begin position="24"/>
        <end position="86"/>
    </location>
</feature>
<dbReference type="Pfam" id="PF04542">
    <property type="entry name" value="Sigma70_r2"/>
    <property type="match status" value="1"/>
</dbReference>
<evidence type="ECO:0000256" key="5">
    <source>
        <dbReference type="ARBA" id="ARBA00023163"/>
    </source>
</evidence>
<comment type="caution">
    <text evidence="8">The sequence shown here is derived from an EMBL/GenBank/DDBJ whole genome shotgun (WGS) entry which is preliminary data.</text>
</comment>
<organism evidence="8 9">
    <name type="scientific">Neglectibacter timonensis</name>
    <dbReference type="NCBI Taxonomy" id="1776382"/>
    <lineage>
        <taxon>Bacteria</taxon>
        <taxon>Bacillati</taxon>
        <taxon>Bacillota</taxon>
        <taxon>Clostridia</taxon>
        <taxon>Eubacteriales</taxon>
        <taxon>Oscillospiraceae</taxon>
        <taxon>Neglectibacter</taxon>
    </lineage>
</organism>
<feature type="domain" description="RNA polymerase sigma-70 region 4" evidence="7">
    <location>
        <begin position="129"/>
        <end position="177"/>
    </location>
</feature>
<keyword evidence="5" id="KW-0804">Transcription</keyword>
<dbReference type="PANTHER" id="PTHR43133:SF8">
    <property type="entry name" value="RNA POLYMERASE SIGMA FACTOR HI_1459-RELATED"/>
    <property type="match status" value="1"/>
</dbReference>
<evidence type="ECO:0000256" key="3">
    <source>
        <dbReference type="ARBA" id="ARBA00023082"/>
    </source>
</evidence>
<reference evidence="8 9" key="1">
    <citation type="submission" date="2022-06" db="EMBL/GenBank/DDBJ databases">
        <title>Isolation of gut microbiota from human fecal samples.</title>
        <authorList>
            <person name="Pamer E.G."/>
            <person name="Barat B."/>
            <person name="Waligurski E."/>
            <person name="Medina S."/>
            <person name="Paddock L."/>
            <person name="Mostad J."/>
        </authorList>
    </citation>
    <scope>NUCLEOTIDE SEQUENCE [LARGE SCALE GENOMIC DNA]</scope>
    <source>
        <strain evidence="8 9">DFI.9.73</strain>
    </source>
</reference>
<keyword evidence="2" id="KW-0805">Transcription regulation</keyword>
<dbReference type="PANTHER" id="PTHR43133">
    <property type="entry name" value="RNA POLYMERASE ECF-TYPE SIGMA FACTO"/>
    <property type="match status" value="1"/>
</dbReference>
<dbReference type="SUPFAM" id="SSF88659">
    <property type="entry name" value="Sigma3 and sigma4 domains of RNA polymerase sigma factors"/>
    <property type="match status" value="1"/>
</dbReference>
<dbReference type="EMBL" id="JANFZH010000019">
    <property type="protein sequence ID" value="MCQ4840140.1"/>
    <property type="molecule type" value="Genomic_DNA"/>
</dbReference>